<dbReference type="PANTHER" id="PTHR13887">
    <property type="entry name" value="GLUTATHIONE S-TRANSFERASE KAPPA"/>
    <property type="match status" value="1"/>
</dbReference>
<feature type="region of interest" description="Disordered" evidence="1">
    <location>
        <begin position="213"/>
        <end position="232"/>
    </location>
</feature>
<comment type="caution">
    <text evidence="3">The sequence shown here is derived from an EMBL/GenBank/DDBJ whole genome shotgun (WGS) entry which is preliminary data.</text>
</comment>
<feature type="domain" description="DSBA-like thioredoxin" evidence="2">
    <location>
        <begin position="9"/>
        <end position="206"/>
    </location>
</feature>
<proteinExistence type="predicted"/>
<dbReference type="EMBL" id="QDKH01000019">
    <property type="protein sequence ID" value="PWC13366.1"/>
    <property type="molecule type" value="Genomic_DNA"/>
</dbReference>
<dbReference type="Gene3D" id="3.40.30.10">
    <property type="entry name" value="Glutaredoxin"/>
    <property type="match status" value="1"/>
</dbReference>
<evidence type="ECO:0000259" key="2">
    <source>
        <dbReference type="Pfam" id="PF01323"/>
    </source>
</evidence>
<dbReference type="GO" id="GO:0016491">
    <property type="term" value="F:oxidoreductase activity"/>
    <property type="evidence" value="ECO:0007669"/>
    <property type="project" value="InterPro"/>
</dbReference>
<dbReference type="Proteomes" id="UP000296159">
    <property type="component" value="Unassembled WGS sequence"/>
</dbReference>
<dbReference type="CDD" id="cd03024">
    <property type="entry name" value="DsbA_FrnE"/>
    <property type="match status" value="1"/>
</dbReference>
<organism evidence="3 4">
    <name type="scientific">Brenneria corticis</name>
    <dbReference type="NCBI Taxonomy" id="2173106"/>
    <lineage>
        <taxon>Bacteria</taxon>
        <taxon>Pseudomonadati</taxon>
        <taxon>Pseudomonadota</taxon>
        <taxon>Gammaproteobacteria</taxon>
        <taxon>Enterobacterales</taxon>
        <taxon>Pectobacteriaceae</taxon>
        <taxon>Brenneria</taxon>
    </lineage>
</organism>
<gene>
    <name evidence="3" type="ORF">DDT56_15825</name>
</gene>
<dbReference type="Pfam" id="PF01323">
    <property type="entry name" value="DSBA"/>
    <property type="match status" value="1"/>
</dbReference>
<sequence>MTMAQTISVEIWSDVICPWCWIGKRRFERALADFPQRERVKVVQRAFRLMPGLAPQRAQNVLVQRLGSAERVAATLAHVENEAAGENLEYHLAASFVGDTLDVHRLVKFAAEKGLQEQAVERFYRAGFTENAALFERQTQLRLMADIGLDRDACAAVLDADAYAAAVDEDQRAVQAQGGSGVPFFLIDGRQAISGAQPAPTFLAALEQAWRAQPSHREQGTTGAVCGPDGCR</sequence>
<keyword evidence="4" id="KW-1185">Reference proteome</keyword>
<dbReference type="InterPro" id="IPR036249">
    <property type="entry name" value="Thioredoxin-like_sf"/>
</dbReference>
<reference evidence="3 4" key="1">
    <citation type="submission" date="2018-04" db="EMBL/GenBank/DDBJ databases">
        <title>Brenneria corticis sp.nov.</title>
        <authorList>
            <person name="Li Y."/>
        </authorList>
    </citation>
    <scope>NUCLEOTIDE SEQUENCE [LARGE SCALE GENOMIC DNA]</scope>
    <source>
        <strain evidence="3 4">CFCC 11842</strain>
    </source>
</reference>
<name>A0A2U1TVC6_9GAMM</name>
<evidence type="ECO:0000313" key="3">
    <source>
        <dbReference type="EMBL" id="PWC13366.1"/>
    </source>
</evidence>
<dbReference type="PANTHER" id="PTHR13887:SF41">
    <property type="entry name" value="THIOREDOXIN SUPERFAMILY PROTEIN"/>
    <property type="match status" value="1"/>
</dbReference>
<dbReference type="AlphaFoldDB" id="A0A2U1TVC6"/>
<dbReference type="SUPFAM" id="SSF52833">
    <property type="entry name" value="Thioredoxin-like"/>
    <property type="match status" value="1"/>
</dbReference>
<accession>A0A2U1TVC6</accession>
<evidence type="ECO:0000256" key="1">
    <source>
        <dbReference type="SAM" id="MobiDB-lite"/>
    </source>
</evidence>
<protein>
    <submittedName>
        <fullName evidence="3">DsbA family oxidoreductase</fullName>
    </submittedName>
</protein>
<evidence type="ECO:0000313" key="4">
    <source>
        <dbReference type="Proteomes" id="UP000296159"/>
    </source>
</evidence>
<dbReference type="InterPro" id="IPR001853">
    <property type="entry name" value="DSBA-like_thioredoxin_dom"/>
</dbReference>